<keyword evidence="2" id="KW-1185">Reference proteome</keyword>
<dbReference type="SUPFAM" id="SSF69279">
    <property type="entry name" value="Phage tail proteins"/>
    <property type="match status" value="1"/>
</dbReference>
<dbReference type="Pfam" id="PF05954">
    <property type="entry name" value="Phage_GPD"/>
    <property type="match status" value="1"/>
</dbReference>
<dbReference type="RefSeq" id="WP_346248088.1">
    <property type="nucleotide sequence ID" value="NZ_JBDIZK010000011.1"/>
</dbReference>
<sequence>MAAQDIPDFRVIVGGEDVSSGVRPRLKSLRISEKRGGEADQLDLVLDDSDGAMALPRKGMMVQVRLGWKQGRYASLGLVDKGSFKIDEVEWNDGEISLRGRSADQTSNFRIRKERSWRATTLGAIVGEIAAGNGWEARVAPELAAIAVPVLAQQQQSDMALLRKLGRDHDAVATVKQGALIFTPIGKGTTAGGTTLAGLTIRRSDGGRARYREIDRGVEARWHDRGSGTRKTVKAGTAAGKPKRLRRVYRSEADARAAANAKTGRTRRGAAECEVQLAYGRPDLYPERAVTLQGFKPEIDGKGWIAAEINHELDKRGLRNSVKLEADGPRKI</sequence>
<protein>
    <submittedName>
        <fullName evidence="1">Contractile injection system protein, VgrG/Pvc8 family</fullName>
    </submittedName>
</protein>
<name>A0ABV0BEJ3_9SPHN</name>
<gene>
    <name evidence="1" type="ORF">TPR58_17895</name>
</gene>
<proteinExistence type="predicted"/>
<dbReference type="Proteomes" id="UP001427805">
    <property type="component" value="Unassembled WGS sequence"/>
</dbReference>
<accession>A0ABV0BEJ3</accession>
<reference evidence="1 2" key="1">
    <citation type="submission" date="2024-05" db="EMBL/GenBank/DDBJ databases">
        <title>Sphingomonas sp. HF-S3 16S ribosomal RNA gene Genome sequencing and assembly.</title>
        <authorList>
            <person name="Lee H."/>
        </authorList>
    </citation>
    <scope>NUCLEOTIDE SEQUENCE [LARGE SCALE GENOMIC DNA]</scope>
    <source>
        <strain evidence="1 2">HF-S3</strain>
    </source>
</reference>
<dbReference type="EMBL" id="JBDIZK010000011">
    <property type="protein sequence ID" value="MEN3749051.1"/>
    <property type="molecule type" value="Genomic_DNA"/>
</dbReference>
<evidence type="ECO:0000313" key="2">
    <source>
        <dbReference type="Proteomes" id="UP001427805"/>
    </source>
</evidence>
<organism evidence="1 2">
    <name type="scientific">Sphingomonas rustica</name>
    <dbReference type="NCBI Taxonomy" id="3103142"/>
    <lineage>
        <taxon>Bacteria</taxon>
        <taxon>Pseudomonadati</taxon>
        <taxon>Pseudomonadota</taxon>
        <taxon>Alphaproteobacteria</taxon>
        <taxon>Sphingomonadales</taxon>
        <taxon>Sphingomonadaceae</taxon>
        <taxon>Sphingomonas</taxon>
    </lineage>
</organism>
<evidence type="ECO:0000313" key="1">
    <source>
        <dbReference type="EMBL" id="MEN3749051.1"/>
    </source>
</evidence>
<comment type="caution">
    <text evidence="1">The sequence shown here is derived from an EMBL/GenBank/DDBJ whole genome shotgun (WGS) entry which is preliminary data.</text>
</comment>